<evidence type="ECO:0000313" key="2">
    <source>
        <dbReference type="Proteomes" id="UP000289856"/>
    </source>
</evidence>
<dbReference type="Proteomes" id="UP000289856">
    <property type="component" value="Chromosome"/>
</dbReference>
<dbReference type="AlphaFoldDB" id="A0A3T1D5R8"/>
<accession>A0A3T1D5R8</accession>
<name>A0A3T1D5R8_9BACL</name>
<proteinExistence type="predicted"/>
<sequence>MLFGCFWNFEECGTHIKALIVNHIRQKYSKNDIDNRLSKNRTLSRSVLFFITIIEGDVK</sequence>
<organism evidence="1 2">
    <name type="scientific">Cohnella abietis</name>
    <dbReference type="NCBI Taxonomy" id="2507935"/>
    <lineage>
        <taxon>Bacteria</taxon>
        <taxon>Bacillati</taxon>
        <taxon>Bacillota</taxon>
        <taxon>Bacilli</taxon>
        <taxon>Bacillales</taxon>
        <taxon>Paenibacillaceae</taxon>
        <taxon>Cohnella</taxon>
    </lineage>
</organism>
<keyword evidence="2" id="KW-1185">Reference proteome</keyword>
<dbReference type="KEGG" id="cohn:KCTCHS21_28520"/>
<reference evidence="1 2" key="1">
    <citation type="submission" date="2019-01" db="EMBL/GenBank/DDBJ databases">
        <title>Complete genome sequence of Cohnella hallensis HS21 isolated from Korean fir (Abies koreana) rhizospheric soil.</title>
        <authorList>
            <person name="Jiang L."/>
            <person name="Kang S.W."/>
            <person name="Kim S."/>
            <person name="Jung J."/>
            <person name="Kim C.Y."/>
            <person name="Kim D.H."/>
            <person name="Kim S.W."/>
            <person name="Lee J."/>
        </authorList>
    </citation>
    <scope>NUCLEOTIDE SEQUENCE [LARGE SCALE GENOMIC DNA]</scope>
    <source>
        <strain evidence="1 2">HS21</strain>
    </source>
</reference>
<dbReference type="EMBL" id="AP019400">
    <property type="protein sequence ID" value="BBI33453.1"/>
    <property type="molecule type" value="Genomic_DNA"/>
</dbReference>
<evidence type="ECO:0000313" key="1">
    <source>
        <dbReference type="EMBL" id="BBI33453.1"/>
    </source>
</evidence>
<gene>
    <name evidence="1" type="ORF">KCTCHS21_28520</name>
</gene>
<protein>
    <submittedName>
        <fullName evidence="1">Uncharacterized protein</fullName>
    </submittedName>
</protein>